<evidence type="ECO:0000313" key="3">
    <source>
        <dbReference type="Proteomes" id="UP000680634"/>
    </source>
</evidence>
<dbReference type="Proteomes" id="UP000680634">
    <property type="component" value="Unassembled WGS sequence"/>
</dbReference>
<protein>
    <submittedName>
        <fullName evidence="2">DUF2778 domain-containing protein</fullName>
    </submittedName>
</protein>
<dbReference type="Pfam" id="PF10908">
    <property type="entry name" value="Tlde1_dom"/>
    <property type="match status" value="1"/>
</dbReference>
<sequence length="171" mass="18922">MALQGKFIINDADFSPLTLYGVGTFMAFSGNGAYRNRGGCAGIPDNGPIPVGKYWIVNRGEGGFLSKKITAAKDFYNEKFKGAEFKHTEWFALYRDDGTIDDNTWVENVNRRNFRLHPGTNSQGCITIVHNSDYRLIRNALLQTAPMPVPGMKGLLARGWIEVIANGGTCR</sequence>
<proteinExistence type="predicted"/>
<reference evidence="3" key="2">
    <citation type="submission" date="2023-07" db="EMBL/GenBank/DDBJ databases">
        <title>Genome-inferred correspondence between phylogeny and metabolic traits in the wild Drosophila gut microbiome.</title>
        <authorList>
            <person name="Bueno E."/>
            <person name="Blow F."/>
            <person name="Douglas A.E."/>
        </authorList>
    </citation>
    <scope>NUCLEOTIDE SEQUENCE [LARGE SCALE GENOMIC DNA]</scope>
    <source>
        <strain evidence="3">JGM97</strain>
    </source>
</reference>
<comment type="caution">
    <text evidence="2">The sequence shown here is derived from an EMBL/GenBank/DDBJ whole genome shotgun (WGS) entry which is preliminary data.</text>
</comment>
<dbReference type="EMBL" id="JAERKB010000019">
    <property type="protein sequence ID" value="MBS0971396.1"/>
    <property type="molecule type" value="Genomic_DNA"/>
</dbReference>
<gene>
    <name evidence="2" type="ORF">JK232_21155</name>
</gene>
<accession>A0ABS5JN37</accession>
<reference evidence="2 3" key="1">
    <citation type="submission" date="2020-12" db="EMBL/GenBank/DDBJ databases">
        <authorList>
            <person name="Mcmullen J.G."/>
        </authorList>
    </citation>
    <scope>NUCLEOTIDE SEQUENCE [LARGE SCALE GENOMIC DNA]</scope>
    <source>
        <strain evidence="2 3">JGM97</strain>
    </source>
</reference>
<organism evidence="2 3">
    <name type="scientific">Nissabacter archeti</name>
    <dbReference type="NCBI Taxonomy" id="1917880"/>
    <lineage>
        <taxon>Bacteria</taxon>
        <taxon>Pseudomonadati</taxon>
        <taxon>Pseudomonadota</taxon>
        <taxon>Gammaproteobacteria</taxon>
        <taxon>Enterobacterales</taxon>
        <taxon>Yersiniaceae</taxon>
        <taxon>Nissabacter</taxon>
    </lineage>
</organism>
<evidence type="ECO:0000313" key="2">
    <source>
        <dbReference type="EMBL" id="MBS0971396.1"/>
    </source>
</evidence>
<feature type="domain" description="Tlde1" evidence="1">
    <location>
        <begin position="24"/>
        <end position="151"/>
    </location>
</feature>
<evidence type="ECO:0000259" key="1">
    <source>
        <dbReference type="Pfam" id="PF10908"/>
    </source>
</evidence>
<dbReference type="InterPro" id="IPR021225">
    <property type="entry name" value="Tlde1_dom"/>
</dbReference>
<dbReference type="RefSeq" id="WP_212589666.1">
    <property type="nucleotide sequence ID" value="NZ_JAERKB010000019.1"/>
</dbReference>
<name>A0ABS5JN37_9GAMM</name>
<keyword evidence="3" id="KW-1185">Reference proteome</keyword>